<evidence type="ECO:0000313" key="2">
    <source>
        <dbReference type="Proteomes" id="UP000232101"/>
    </source>
</evidence>
<dbReference type="AlphaFoldDB" id="A0A2M9Q771"/>
<dbReference type="EMBL" id="PHQY01000586">
    <property type="protein sequence ID" value="PJO43917.1"/>
    <property type="molecule type" value="Genomic_DNA"/>
</dbReference>
<name>A0A2M9Q771_9BACI</name>
<gene>
    <name evidence="1" type="ORF">CWD94_10020</name>
</gene>
<proteinExistence type="predicted"/>
<dbReference type="Proteomes" id="UP000232101">
    <property type="component" value="Unassembled WGS sequence"/>
</dbReference>
<reference evidence="1 2" key="1">
    <citation type="submission" date="2017-11" db="EMBL/GenBank/DDBJ databases">
        <title>Bacterial isolate from king chilli rhizosphere.</title>
        <authorList>
            <person name="Takhelmayum P."/>
            <person name="Sarangthem I."/>
        </authorList>
    </citation>
    <scope>NUCLEOTIDE SEQUENCE [LARGE SCALE GENOMIC DNA]</scope>
    <source>
        <strain evidence="2">t26</strain>
    </source>
</reference>
<comment type="caution">
    <text evidence="1">The sequence shown here is derived from an EMBL/GenBank/DDBJ whole genome shotgun (WGS) entry which is preliminary data.</text>
</comment>
<sequence>MLEDVKKRLKSLGISVSSEPNSQDELLLNICIIKVTNHVNNQTNLSEIPQGLHEIAVDMAVGEFLYNKKSMGALSIDTLDFDLIAKQVQDGDTNTVFAIEANSTPEAQFNAFIAYLQHNEVDFVRYRVLTW</sequence>
<dbReference type="RefSeq" id="WP_100542923.1">
    <property type="nucleotide sequence ID" value="NZ_PHQY01000586.1"/>
</dbReference>
<evidence type="ECO:0000313" key="1">
    <source>
        <dbReference type="EMBL" id="PJO43917.1"/>
    </source>
</evidence>
<organism evidence="1 2">
    <name type="scientific">Lysinibacillus xylanilyticus</name>
    <dbReference type="NCBI Taxonomy" id="582475"/>
    <lineage>
        <taxon>Bacteria</taxon>
        <taxon>Bacillati</taxon>
        <taxon>Bacillota</taxon>
        <taxon>Bacilli</taxon>
        <taxon>Bacillales</taxon>
        <taxon>Bacillaceae</taxon>
        <taxon>Lysinibacillus</taxon>
    </lineage>
</organism>
<protein>
    <submittedName>
        <fullName evidence="1">Uncharacterized protein</fullName>
    </submittedName>
</protein>
<accession>A0A2M9Q771</accession>